<dbReference type="InterPro" id="IPR036167">
    <property type="entry name" value="tRNA_intron_Endo_cat-like_sf"/>
</dbReference>
<evidence type="ECO:0000259" key="6">
    <source>
        <dbReference type="Pfam" id="PF01974"/>
    </source>
</evidence>
<evidence type="ECO:0000313" key="8">
    <source>
        <dbReference type="Proteomes" id="UP000027586"/>
    </source>
</evidence>
<protein>
    <recommendedName>
        <fullName evidence="4">tRNA-splicing endonuclease subunit Sen2</fullName>
        <ecNumber evidence="4">4.6.1.16</ecNumber>
    </recommendedName>
</protein>
<feature type="domain" description="tRNA intron endonuclease catalytic" evidence="6">
    <location>
        <begin position="151"/>
        <end position="230"/>
    </location>
</feature>
<gene>
    <name evidence="7" type="ORF">LCOR_10902.1</name>
</gene>
<organism evidence="7 8">
    <name type="scientific">Lichtheimia corymbifera JMRC:FSU:9682</name>
    <dbReference type="NCBI Taxonomy" id="1263082"/>
    <lineage>
        <taxon>Eukaryota</taxon>
        <taxon>Fungi</taxon>
        <taxon>Fungi incertae sedis</taxon>
        <taxon>Mucoromycota</taxon>
        <taxon>Mucoromycotina</taxon>
        <taxon>Mucoromycetes</taxon>
        <taxon>Mucorales</taxon>
        <taxon>Lichtheimiaceae</taxon>
        <taxon>Lichtheimia</taxon>
    </lineage>
</organism>
<dbReference type="InterPro" id="IPR011856">
    <property type="entry name" value="tRNA_endonuc-like_dom_sf"/>
</dbReference>
<reference evidence="7" key="1">
    <citation type="submission" date="2013-08" db="EMBL/GenBank/DDBJ databases">
        <title>Gene expansion shapes genome architecture in the human pathogen Lichtheimia corymbifera: an evolutionary genomics analysis in the ancient terrestrial Mucorales (Mucoromycotina).</title>
        <authorList>
            <person name="Schwartze V.U."/>
            <person name="Winter S."/>
            <person name="Shelest E."/>
            <person name="Marcet-Houben M."/>
            <person name="Horn F."/>
            <person name="Wehner S."/>
            <person name="Hoffmann K."/>
            <person name="Riege K."/>
            <person name="Sammeth M."/>
            <person name="Nowrousian M."/>
            <person name="Valiante V."/>
            <person name="Linde J."/>
            <person name="Jacobsen I.D."/>
            <person name="Marz M."/>
            <person name="Brakhage A.A."/>
            <person name="Gabaldon T."/>
            <person name="Bocker S."/>
            <person name="Voigt K."/>
        </authorList>
    </citation>
    <scope>NUCLEOTIDE SEQUENCE [LARGE SCALE GENOMIC DNA]</scope>
    <source>
        <strain evidence="7">FSU 9682</strain>
    </source>
</reference>
<feature type="active site" evidence="5">
    <location>
        <position position="189"/>
    </location>
</feature>
<dbReference type="Gene3D" id="3.40.1350.10">
    <property type="match status" value="1"/>
</dbReference>
<dbReference type="VEuPathDB" id="FungiDB:LCOR_10902.1"/>
<dbReference type="NCBIfam" id="TIGR00324">
    <property type="entry name" value="endA"/>
    <property type="match status" value="1"/>
</dbReference>
<sequence>MLTLFQTKKKHNGVFIAFGKYVWLENKHAACSTFGKGALSRSDPTWLQRTRALTAQTTTNGNELQYLEQLTVNRRRQRRGLQQNESDVERANRILSATGDRNFEEYRLDLYEAFYLLYALDAIRINDPSRQLNQLSVDDCWMRFSQCVPEFATYYAVYHYYRTLGWAPKQGSKFGVDYVLYRSGPRHMHGDFAVKIMHPNESYDWQTLHQLARVCTQVKKTLILCYAKSPTSTTHPSCLSDFEIRELIMKRWSPEKNREKWVR</sequence>
<evidence type="ECO:0000256" key="5">
    <source>
        <dbReference type="PIRSR" id="PIRSR011789-1"/>
    </source>
</evidence>
<evidence type="ECO:0000313" key="7">
    <source>
        <dbReference type="EMBL" id="CDH60111.1"/>
    </source>
</evidence>
<dbReference type="GO" id="GO:0000379">
    <property type="term" value="P:tRNA-type intron splice site recognition and cleavage"/>
    <property type="evidence" value="ECO:0007669"/>
    <property type="project" value="TreeGrafter"/>
</dbReference>
<dbReference type="PIRSF" id="PIRSF011789">
    <property type="entry name" value="tRNA_splic_SEN2"/>
    <property type="match status" value="1"/>
</dbReference>
<dbReference type="EMBL" id="CBTN010000083">
    <property type="protein sequence ID" value="CDH60111.1"/>
    <property type="molecule type" value="Genomic_DNA"/>
</dbReference>
<dbReference type="InterPro" id="IPR006676">
    <property type="entry name" value="tRNA_splic"/>
</dbReference>
<keyword evidence="3 4" id="KW-0456">Lyase</keyword>
<evidence type="ECO:0000256" key="1">
    <source>
        <dbReference type="ARBA" id="ARBA00008078"/>
    </source>
</evidence>
<proteinExistence type="inferred from homology"/>
<comment type="similarity">
    <text evidence="1 4">Belongs to the tRNA-intron endonuclease family.</text>
</comment>
<dbReference type="GO" id="GO:0000214">
    <property type="term" value="C:tRNA-intron endonuclease complex"/>
    <property type="evidence" value="ECO:0007669"/>
    <property type="project" value="UniProtKB-UniRule"/>
</dbReference>
<dbReference type="STRING" id="1263082.A0A068SFU0"/>
<dbReference type="InterPro" id="IPR016589">
    <property type="entry name" value="tRNA_splic_SEN2"/>
</dbReference>
<dbReference type="GO" id="GO:0005737">
    <property type="term" value="C:cytoplasm"/>
    <property type="evidence" value="ECO:0007669"/>
    <property type="project" value="TreeGrafter"/>
</dbReference>
<keyword evidence="2 4" id="KW-0819">tRNA processing</keyword>
<keyword evidence="8" id="KW-1185">Reference proteome</keyword>
<keyword evidence="7" id="KW-0540">Nuclease</keyword>
<comment type="function">
    <text evidence="4">Constitutes one of the two catalytic subunit of the tRNA-splicing endonuclease complex, a complex responsible for identification and cleavage of the splice sites in pre-tRNA. It cleaves pre-tRNA at the 5'- and 3'-splice sites to release the intron. The products are an intron and two tRNA half-molecules bearing 2',3'-cyclic phosphate and 5'-OH termini. There are no conserved sequences at the splice sites, but the intron is invariably located at the same site in the gene, placing the splice sites an invariant distance from the constant structural features of the tRNA body.</text>
</comment>
<evidence type="ECO:0000256" key="3">
    <source>
        <dbReference type="ARBA" id="ARBA00023239"/>
    </source>
</evidence>
<dbReference type="EC" id="4.6.1.16" evidence="4"/>
<dbReference type="GO" id="GO:0000213">
    <property type="term" value="F:tRNA-intron lyase activity"/>
    <property type="evidence" value="ECO:0007669"/>
    <property type="project" value="UniProtKB-UniRule"/>
</dbReference>
<dbReference type="GO" id="GO:0003676">
    <property type="term" value="F:nucleic acid binding"/>
    <property type="evidence" value="ECO:0007669"/>
    <property type="project" value="InterPro"/>
</dbReference>
<dbReference type="Pfam" id="PF01974">
    <property type="entry name" value="tRNA_int_endo"/>
    <property type="match status" value="1"/>
</dbReference>
<feature type="active site" evidence="5">
    <location>
        <position position="181"/>
    </location>
</feature>
<keyword evidence="7" id="KW-0255">Endonuclease</keyword>
<evidence type="ECO:0000256" key="4">
    <source>
        <dbReference type="PIRNR" id="PIRNR011789"/>
    </source>
</evidence>
<dbReference type="Proteomes" id="UP000027586">
    <property type="component" value="Unassembled WGS sequence"/>
</dbReference>
<comment type="caution">
    <text evidence="7">The sequence shown here is derived from an EMBL/GenBank/DDBJ whole genome shotgun (WGS) entry which is preliminary data.</text>
</comment>
<dbReference type="PANTHER" id="PTHR21227:SF0">
    <property type="entry name" value="TRNA-SPLICING ENDONUCLEASE SUBUNIT SEN2"/>
    <property type="match status" value="1"/>
</dbReference>
<dbReference type="CDD" id="cd22363">
    <property type="entry name" value="tRNA-intron_lyase_C"/>
    <property type="match status" value="1"/>
</dbReference>
<accession>A0A068SFU0</accession>
<dbReference type="SUPFAM" id="SSF53032">
    <property type="entry name" value="tRNA-intron endonuclease catalytic domain-like"/>
    <property type="match status" value="1"/>
</dbReference>
<dbReference type="AlphaFoldDB" id="A0A068SFU0"/>
<keyword evidence="7" id="KW-0378">Hydrolase</keyword>
<dbReference type="InterPro" id="IPR006677">
    <property type="entry name" value="tRNA_intron_Endonuc_cat-like"/>
</dbReference>
<dbReference type="OrthoDB" id="10249562at2759"/>
<evidence type="ECO:0000256" key="2">
    <source>
        <dbReference type="ARBA" id="ARBA00022694"/>
    </source>
</evidence>
<feature type="active site" evidence="5">
    <location>
        <position position="220"/>
    </location>
</feature>
<name>A0A068SFU0_9FUNG</name>
<dbReference type="PANTHER" id="PTHR21227">
    <property type="entry name" value="TRNA-SPLICING ENDONUCLEASE SUBUNIT SEN2"/>
    <property type="match status" value="1"/>
</dbReference>